<protein>
    <submittedName>
        <fullName evidence="1">RloB family protein</fullName>
    </submittedName>
</protein>
<organism evidence="1 2">
    <name type="scientific">Candidatus Coprenecus stercoravium</name>
    <dbReference type="NCBI Taxonomy" id="2840735"/>
    <lineage>
        <taxon>Bacteria</taxon>
        <taxon>Pseudomonadati</taxon>
        <taxon>Bacteroidota</taxon>
        <taxon>Bacteroidia</taxon>
        <taxon>Bacteroidales</taxon>
        <taxon>Rikenellaceae</taxon>
        <taxon>Rikenellaceae incertae sedis</taxon>
        <taxon>Candidatus Coprenecus</taxon>
    </lineage>
</organism>
<proteinExistence type="predicted"/>
<dbReference type="InterPro" id="IPR025591">
    <property type="entry name" value="RloB"/>
</dbReference>
<dbReference type="EMBL" id="DXAW01000025">
    <property type="protein sequence ID" value="HIZ85045.1"/>
    <property type="molecule type" value="Genomic_DNA"/>
</dbReference>
<accession>A0A9D2GPV4</accession>
<dbReference type="Pfam" id="PF13707">
    <property type="entry name" value="RloB"/>
    <property type="match status" value="1"/>
</dbReference>
<evidence type="ECO:0000313" key="2">
    <source>
        <dbReference type="Proteomes" id="UP000824115"/>
    </source>
</evidence>
<comment type="caution">
    <text evidence="1">The sequence shown here is derived from an EMBL/GenBank/DDBJ whole genome shotgun (WGS) entry which is preliminary data.</text>
</comment>
<evidence type="ECO:0000313" key="1">
    <source>
        <dbReference type="EMBL" id="HIZ85045.1"/>
    </source>
</evidence>
<dbReference type="Proteomes" id="UP000824115">
    <property type="component" value="Unassembled WGS sequence"/>
</dbReference>
<reference evidence="1" key="1">
    <citation type="journal article" date="2021" name="PeerJ">
        <title>Extensive microbial diversity within the chicken gut microbiome revealed by metagenomics and culture.</title>
        <authorList>
            <person name="Gilroy R."/>
            <person name="Ravi A."/>
            <person name="Getino M."/>
            <person name="Pursley I."/>
            <person name="Horton D.L."/>
            <person name="Alikhan N.F."/>
            <person name="Baker D."/>
            <person name="Gharbi K."/>
            <person name="Hall N."/>
            <person name="Watson M."/>
            <person name="Adriaenssens E.M."/>
            <person name="Foster-Nyarko E."/>
            <person name="Jarju S."/>
            <person name="Secka A."/>
            <person name="Antonio M."/>
            <person name="Oren A."/>
            <person name="Chaudhuri R.R."/>
            <person name="La Ragione R."/>
            <person name="Hildebrand F."/>
            <person name="Pallen M.J."/>
        </authorList>
    </citation>
    <scope>NUCLEOTIDE SEQUENCE</scope>
    <source>
        <strain evidence="1">Gambia16-554</strain>
    </source>
</reference>
<reference evidence="1" key="2">
    <citation type="submission" date="2021-04" db="EMBL/GenBank/DDBJ databases">
        <authorList>
            <person name="Gilroy R."/>
        </authorList>
    </citation>
    <scope>NUCLEOTIDE SEQUENCE</scope>
    <source>
        <strain evidence="1">Gambia16-554</strain>
    </source>
</reference>
<dbReference type="AlphaFoldDB" id="A0A9D2GPV4"/>
<name>A0A9D2GPV4_9BACT</name>
<sequence>MKAKKIDNASHKYKRQSLKHKQKEIRCSILIVCEGTKTEPNYFNSFKSTQQGLVVYDIQIKGIGSGAMTVANKAIKLKRDNNFDRVWAVFDKDECTSKCFNEAICLCNNNGVCTAWSNEAFELWYLYHFQNVTTGLHRSQYADKISSAVNSSSLYKSKKRYQYAKNDPKNYEIMTKYGSIESALKFSEAQHTGYSGNNYASQNPCTTVYRLVRQLLGRDDELKAELIGKIDA</sequence>
<gene>
    <name evidence="1" type="ORF">IAC04_00945</name>
</gene>